<dbReference type="PANTHER" id="PTHR21503:SF8">
    <property type="entry name" value="F-BOX ASSOCIATED DOMAIN-CONTAINING PROTEIN-RELATED"/>
    <property type="match status" value="1"/>
</dbReference>
<feature type="domain" description="F-box" evidence="1">
    <location>
        <begin position="2"/>
        <end position="48"/>
    </location>
</feature>
<evidence type="ECO:0000313" key="2">
    <source>
        <dbReference type="Proteomes" id="UP000095282"/>
    </source>
</evidence>
<proteinExistence type="predicted"/>
<dbReference type="WBParaSite" id="Csp11.Scaffold630.g19090.t2">
    <property type="protein sequence ID" value="Csp11.Scaffold630.g19090.t2"/>
    <property type="gene ID" value="Csp11.Scaffold630.g19090"/>
</dbReference>
<dbReference type="eggNOG" id="ENOG502TKI5">
    <property type="taxonomic scope" value="Eukaryota"/>
</dbReference>
<dbReference type="PANTHER" id="PTHR21503">
    <property type="entry name" value="F-BOX-CONTAINING HYPOTHETICAL PROTEIN C.ELEGANS"/>
    <property type="match status" value="1"/>
</dbReference>
<protein>
    <submittedName>
        <fullName evidence="3">F-box domain-containing protein</fullName>
    </submittedName>
</protein>
<evidence type="ECO:0000313" key="3">
    <source>
        <dbReference type="WBParaSite" id="Csp11.Scaffold630.g19090.t2"/>
    </source>
</evidence>
<dbReference type="Proteomes" id="UP000095282">
    <property type="component" value="Unplaced"/>
</dbReference>
<dbReference type="Pfam" id="PF00646">
    <property type="entry name" value="F-box"/>
    <property type="match status" value="1"/>
</dbReference>
<organism evidence="2 3">
    <name type="scientific">Caenorhabditis tropicalis</name>
    <dbReference type="NCBI Taxonomy" id="1561998"/>
    <lineage>
        <taxon>Eukaryota</taxon>
        <taxon>Metazoa</taxon>
        <taxon>Ecdysozoa</taxon>
        <taxon>Nematoda</taxon>
        <taxon>Chromadorea</taxon>
        <taxon>Rhabditida</taxon>
        <taxon>Rhabditina</taxon>
        <taxon>Rhabditomorpha</taxon>
        <taxon>Rhabditoidea</taxon>
        <taxon>Rhabditidae</taxon>
        <taxon>Peloderinae</taxon>
        <taxon>Caenorhabditis</taxon>
    </lineage>
</organism>
<dbReference type="InterPro" id="IPR001810">
    <property type="entry name" value="F-box_dom"/>
</dbReference>
<name>A0A1I7UT57_9PELO</name>
<keyword evidence="2" id="KW-1185">Reference proteome</keyword>
<dbReference type="AlphaFoldDB" id="A0A1I7UT57"/>
<evidence type="ECO:0000259" key="1">
    <source>
        <dbReference type="PROSITE" id="PS50181"/>
    </source>
</evidence>
<reference evidence="3" key="1">
    <citation type="submission" date="2016-11" db="UniProtKB">
        <authorList>
            <consortium name="WormBaseParasite"/>
        </authorList>
    </citation>
    <scope>IDENTIFICATION</scope>
</reference>
<accession>A0A1I7UT57</accession>
<dbReference type="PROSITE" id="PS50181">
    <property type="entry name" value="FBOX"/>
    <property type="match status" value="1"/>
</dbReference>
<sequence>MSFPLLRLPDLALEEIIEKFNPKEILFLVQTSKRARRLISRHKNSHRVNILIYDGICDSFVGIICNNQELFRIGIDTKERGSNSFWRLQTLLPVCYEVNGWVSICTKKDTGFLEIPDFLNEIFRIEEVSFEIEETLNHLAARIIENCVSKNLRIASINLPFKDIDERLLTASKGASRLNVGGIDYSSILFHHYKLFRMDSLQIVCCSWMNVEEILTLRNCKRVDLGCLQLKATHINKILREYIENPGELQEFRMFCINDIRLEEMSPIAYNRGNKYLECSIGSIVPAFKAILDYLNEMFRIKEVSFDIGEYSYSSEHIVEYCTSKNLKIGSVKWRDIWGNEEIIRRVLMALKGATRLNFIGNQSSTIRFDHFHLFQMDDLEIEYASWITVENIVALRNCKRVRLGKVSFKGSSINKILRELMENPGELQELRMTCKDVIIVKRAVKDLNIVRLIKGNATRYRKYWFTGQNGIGFSATKENMKTVVITRET</sequence>